<name>A0AAD5J1W6_ACENE</name>
<dbReference type="PANTHER" id="PTHR31314">
    <property type="entry name" value="MYB FAMILY TRANSCRIPTION FACTOR PHL7-LIKE"/>
    <property type="match status" value="1"/>
</dbReference>
<feature type="region of interest" description="Disordered" evidence="5">
    <location>
        <begin position="205"/>
        <end position="237"/>
    </location>
</feature>
<dbReference type="InterPro" id="IPR046955">
    <property type="entry name" value="PHR1-like"/>
</dbReference>
<feature type="compositionally biased region" description="Polar residues" evidence="5">
    <location>
        <begin position="217"/>
        <end position="228"/>
    </location>
</feature>
<dbReference type="GO" id="GO:0003677">
    <property type="term" value="F:DNA binding"/>
    <property type="evidence" value="ECO:0007669"/>
    <property type="project" value="InterPro"/>
</dbReference>
<dbReference type="GO" id="GO:0005634">
    <property type="term" value="C:nucleus"/>
    <property type="evidence" value="ECO:0007669"/>
    <property type="project" value="UniProtKB-SubCell"/>
</dbReference>
<dbReference type="FunFam" id="1.10.10.60:FF:000007">
    <property type="entry name" value="Two-component response regulator"/>
    <property type="match status" value="1"/>
</dbReference>
<evidence type="ECO:0000256" key="1">
    <source>
        <dbReference type="ARBA" id="ARBA00004123"/>
    </source>
</evidence>
<comment type="caution">
    <text evidence="7">The sequence shown here is derived from an EMBL/GenBank/DDBJ whole genome shotgun (WGS) entry which is preliminary data.</text>
</comment>
<evidence type="ECO:0000256" key="2">
    <source>
        <dbReference type="ARBA" id="ARBA00023015"/>
    </source>
</evidence>
<dbReference type="Pfam" id="PF00249">
    <property type="entry name" value="Myb_DNA-binding"/>
    <property type="match status" value="1"/>
</dbReference>
<evidence type="ECO:0000259" key="6">
    <source>
        <dbReference type="PROSITE" id="PS51294"/>
    </source>
</evidence>
<dbReference type="InterPro" id="IPR001005">
    <property type="entry name" value="SANT/Myb"/>
</dbReference>
<dbReference type="NCBIfam" id="TIGR01557">
    <property type="entry name" value="myb_SHAQKYF"/>
    <property type="match status" value="1"/>
</dbReference>
<organism evidence="7 8">
    <name type="scientific">Acer negundo</name>
    <name type="common">Box elder</name>
    <dbReference type="NCBI Taxonomy" id="4023"/>
    <lineage>
        <taxon>Eukaryota</taxon>
        <taxon>Viridiplantae</taxon>
        <taxon>Streptophyta</taxon>
        <taxon>Embryophyta</taxon>
        <taxon>Tracheophyta</taxon>
        <taxon>Spermatophyta</taxon>
        <taxon>Magnoliopsida</taxon>
        <taxon>eudicotyledons</taxon>
        <taxon>Gunneridae</taxon>
        <taxon>Pentapetalae</taxon>
        <taxon>rosids</taxon>
        <taxon>malvids</taxon>
        <taxon>Sapindales</taxon>
        <taxon>Sapindaceae</taxon>
        <taxon>Hippocastanoideae</taxon>
        <taxon>Acereae</taxon>
        <taxon>Acer</taxon>
    </lineage>
</organism>
<dbReference type="PANTHER" id="PTHR31314:SF113">
    <property type="entry name" value="MYB FAMILY TRANSCRIPTION FACTOR MPH1"/>
    <property type="match status" value="1"/>
</dbReference>
<dbReference type="InterPro" id="IPR017930">
    <property type="entry name" value="Myb_dom"/>
</dbReference>
<comment type="subcellular location">
    <subcellularLocation>
        <location evidence="1">Nucleus</location>
    </subcellularLocation>
</comment>
<evidence type="ECO:0000256" key="5">
    <source>
        <dbReference type="SAM" id="MobiDB-lite"/>
    </source>
</evidence>
<proteinExistence type="predicted"/>
<dbReference type="Gene3D" id="1.10.10.60">
    <property type="entry name" value="Homeodomain-like"/>
    <property type="match status" value="1"/>
</dbReference>
<sequence>MLHFILKAAWLYPLEQRKISMRNSQKIGVRQYNKSQHPRLRWTPELHEQFTDAVHILGGKYKASPKRILQMMNVKGLNISHIKSHLQMYRNTKEPNDHSKFVIPIMKHLNIQRTDVQDGGFLSLSSPRRQAGGHRFTDYWEYNDRSNIEYEIFSEESNGILQPKIVDCDHEDENQQDSHTSSSVGGQNEICELSLSFNTPSMVMMQSDDQEERESWPPSNDQSTSMDNPFNIAHHDLPSLQSTNHLNLDLTI</sequence>
<dbReference type="GO" id="GO:0003700">
    <property type="term" value="F:DNA-binding transcription factor activity"/>
    <property type="evidence" value="ECO:0007669"/>
    <property type="project" value="InterPro"/>
</dbReference>
<accession>A0AAD5J1W6</accession>
<gene>
    <name evidence="7" type="ORF">LWI28_027293</name>
</gene>
<keyword evidence="2" id="KW-0805">Transcription regulation</keyword>
<dbReference type="InterPro" id="IPR006447">
    <property type="entry name" value="Myb_dom_plants"/>
</dbReference>
<dbReference type="EMBL" id="JAJSOW010000102">
    <property type="protein sequence ID" value="KAI9178499.1"/>
    <property type="molecule type" value="Genomic_DNA"/>
</dbReference>
<keyword evidence="4" id="KW-0539">Nucleus</keyword>
<evidence type="ECO:0000256" key="3">
    <source>
        <dbReference type="ARBA" id="ARBA00023163"/>
    </source>
</evidence>
<reference evidence="7" key="1">
    <citation type="journal article" date="2022" name="Plant J.">
        <title>Strategies of tolerance reflected in two North American maple genomes.</title>
        <authorList>
            <person name="McEvoy S.L."/>
            <person name="Sezen U.U."/>
            <person name="Trouern-Trend A."/>
            <person name="McMahon S.M."/>
            <person name="Schaberg P.G."/>
            <person name="Yang J."/>
            <person name="Wegrzyn J.L."/>
            <person name="Swenson N.G."/>
        </authorList>
    </citation>
    <scope>NUCLEOTIDE SEQUENCE</scope>
    <source>
        <strain evidence="7">91603</strain>
    </source>
</reference>
<keyword evidence="3" id="KW-0804">Transcription</keyword>
<protein>
    <recommendedName>
        <fullName evidence="6">HTH myb-type domain-containing protein</fullName>
    </recommendedName>
</protein>
<dbReference type="PROSITE" id="PS51294">
    <property type="entry name" value="HTH_MYB"/>
    <property type="match status" value="1"/>
</dbReference>
<feature type="domain" description="HTH myb-type" evidence="6">
    <location>
        <begin position="34"/>
        <end position="94"/>
    </location>
</feature>
<evidence type="ECO:0000256" key="4">
    <source>
        <dbReference type="ARBA" id="ARBA00023242"/>
    </source>
</evidence>
<dbReference type="InterPro" id="IPR009057">
    <property type="entry name" value="Homeodomain-like_sf"/>
</dbReference>
<dbReference type="AlphaFoldDB" id="A0AAD5J1W6"/>
<dbReference type="SUPFAM" id="SSF46689">
    <property type="entry name" value="Homeodomain-like"/>
    <property type="match status" value="1"/>
</dbReference>
<reference evidence="7" key="2">
    <citation type="submission" date="2023-02" db="EMBL/GenBank/DDBJ databases">
        <authorList>
            <person name="Swenson N.G."/>
            <person name="Wegrzyn J.L."/>
            <person name="Mcevoy S.L."/>
        </authorList>
    </citation>
    <scope>NUCLEOTIDE SEQUENCE</scope>
    <source>
        <strain evidence="7">91603</strain>
        <tissue evidence="7">Leaf</tissue>
    </source>
</reference>
<evidence type="ECO:0000313" key="7">
    <source>
        <dbReference type="EMBL" id="KAI9178499.1"/>
    </source>
</evidence>
<keyword evidence="8" id="KW-1185">Reference proteome</keyword>
<dbReference type="Proteomes" id="UP001064489">
    <property type="component" value="Chromosome 5"/>
</dbReference>
<evidence type="ECO:0000313" key="8">
    <source>
        <dbReference type="Proteomes" id="UP001064489"/>
    </source>
</evidence>